<keyword evidence="2" id="KW-1185">Reference proteome</keyword>
<name>A0ABD1JFQ2_9TELE</name>
<gene>
    <name evidence="1" type="ORF">ACEWY4_017076</name>
</gene>
<sequence length="114" mass="12926">MAKEVWDSTAQALSDVVPIIGAFDIVVKLICSIRETRPKVHKERVARLKARIGVLDEQLQSAGRVLAETPQLQRTRIRLVEILEEAYSLMRKLEDTGWIKRFITSAALKEMQGP</sequence>
<accession>A0ABD1JFQ2</accession>
<dbReference type="InterPro" id="IPR036537">
    <property type="entry name" value="Adaptor_Cbl_N_dom_sf"/>
</dbReference>
<dbReference type="EMBL" id="JBHFQA010000015">
    <property type="protein sequence ID" value="KAL2086017.1"/>
    <property type="molecule type" value="Genomic_DNA"/>
</dbReference>
<dbReference type="Proteomes" id="UP001591681">
    <property type="component" value="Unassembled WGS sequence"/>
</dbReference>
<reference evidence="1 2" key="1">
    <citation type="submission" date="2024-09" db="EMBL/GenBank/DDBJ databases">
        <title>A chromosome-level genome assembly of Gray's grenadier anchovy, Coilia grayii.</title>
        <authorList>
            <person name="Fu Z."/>
        </authorList>
    </citation>
    <scope>NUCLEOTIDE SEQUENCE [LARGE SCALE GENOMIC DNA]</scope>
    <source>
        <strain evidence="1">G4</strain>
        <tissue evidence="1">Muscle</tissue>
    </source>
</reference>
<dbReference type="Gene3D" id="1.20.930.20">
    <property type="entry name" value="Adaptor protein Cbl, N-terminal domain"/>
    <property type="match status" value="1"/>
</dbReference>
<organism evidence="1 2">
    <name type="scientific">Coilia grayii</name>
    <name type="common">Gray's grenadier anchovy</name>
    <dbReference type="NCBI Taxonomy" id="363190"/>
    <lineage>
        <taxon>Eukaryota</taxon>
        <taxon>Metazoa</taxon>
        <taxon>Chordata</taxon>
        <taxon>Craniata</taxon>
        <taxon>Vertebrata</taxon>
        <taxon>Euteleostomi</taxon>
        <taxon>Actinopterygii</taxon>
        <taxon>Neopterygii</taxon>
        <taxon>Teleostei</taxon>
        <taxon>Clupei</taxon>
        <taxon>Clupeiformes</taxon>
        <taxon>Clupeoidei</taxon>
        <taxon>Engraulidae</taxon>
        <taxon>Coilinae</taxon>
        <taxon>Coilia</taxon>
    </lineage>
</organism>
<dbReference type="AlphaFoldDB" id="A0ABD1JFQ2"/>
<comment type="caution">
    <text evidence="1">The sequence shown here is derived from an EMBL/GenBank/DDBJ whole genome shotgun (WGS) entry which is preliminary data.</text>
</comment>
<evidence type="ECO:0008006" key="3">
    <source>
        <dbReference type="Google" id="ProtNLM"/>
    </source>
</evidence>
<proteinExistence type="predicted"/>
<evidence type="ECO:0000313" key="1">
    <source>
        <dbReference type="EMBL" id="KAL2086017.1"/>
    </source>
</evidence>
<evidence type="ECO:0000313" key="2">
    <source>
        <dbReference type="Proteomes" id="UP001591681"/>
    </source>
</evidence>
<protein>
    <recommendedName>
        <fullName evidence="3">NACHT-NTPase and P-loop NTPases N-terminal domain-containing protein</fullName>
    </recommendedName>
</protein>